<feature type="transmembrane region" description="Helical" evidence="7">
    <location>
        <begin position="338"/>
        <end position="356"/>
    </location>
</feature>
<protein>
    <submittedName>
        <fullName evidence="8">Uncharacterized protein</fullName>
    </submittedName>
</protein>
<sequence>MSAQKVEHHPSDLEMTLDDQVVIHPDFSNQDQDTQASSSPQKKEDKGTWRTTCSYLVSCQFLRILLLGQVLSLCITATTLFSTKLAQGENPVSIPTTQSFLNYLVLGIVYTGITIYKEGFRGWLHIMRHRSFYYMIFAVIDVEGNYFMVKAYSYTSLLSAMLLDSWTIPCVVLLSVFFLKVRFIRYHYLGVFIAMVGMGFLVWSDMEAGKNFPGSDLIKGDLFCILAATLYAFSNVYQEFLVRQTSMYEVVGQLGFWATILNGIQLAVLERNEVQAVEWTGSVVGYIIGFDIAMFILYSVSPILFRLSSATFFNLSLLTSDFYGLIFGILLFDAKVNYLYAIAYVLICGGILVYNIRPTPEPHFKRIFASKDEDKVADEKSPNDMA</sequence>
<comment type="caution">
    <text evidence="8">The sequence shown here is derived from an EMBL/GenBank/DDBJ whole genome shotgun (WGS) entry which is preliminary data.</text>
</comment>
<accession>A0A9P5VQR2</accession>
<dbReference type="EMBL" id="JAAAUY010000018">
    <property type="protein sequence ID" value="KAF9337730.1"/>
    <property type="molecule type" value="Genomic_DNA"/>
</dbReference>
<proteinExistence type="inferred from homology"/>
<name>A0A9P5VQR2_9FUNG</name>
<feature type="transmembrane region" description="Helical" evidence="7">
    <location>
        <begin position="61"/>
        <end position="81"/>
    </location>
</feature>
<evidence type="ECO:0000256" key="3">
    <source>
        <dbReference type="ARBA" id="ARBA00022448"/>
    </source>
</evidence>
<dbReference type="PANTHER" id="PTHR14233:SF4">
    <property type="entry name" value="SOLUTE CARRIER FAMILY 35 MEMBER F2"/>
    <property type="match status" value="1"/>
</dbReference>
<feature type="transmembrane region" description="Helical" evidence="7">
    <location>
        <begin position="279"/>
        <end position="300"/>
    </location>
</feature>
<keyword evidence="9" id="KW-1185">Reference proteome</keyword>
<reference evidence="8" key="1">
    <citation type="journal article" date="2020" name="Fungal Divers.">
        <title>Resolving the Mortierellaceae phylogeny through synthesis of multi-gene phylogenetics and phylogenomics.</title>
        <authorList>
            <person name="Vandepol N."/>
            <person name="Liber J."/>
            <person name="Desiro A."/>
            <person name="Na H."/>
            <person name="Kennedy M."/>
            <person name="Barry K."/>
            <person name="Grigoriev I.V."/>
            <person name="Miller A.N."/>
            <person name="O'Donnell K."/>
            <person name="Stajich J.E."/>
            <person name="Bonito G."/>
        </authorList>
    </citation>
    <scope>NUCLEOTIDE SEQUENCE</scope>
    <source>
        <strain evidence="8">NVP1</strain>
    </source>
</reference>
<keyword evidence="4 7" id="KW-0812">Transmembrane</keyword>
<dbReference type="SUPFAM" id="SSF103481">
    <property type="entry name" value="Multidrug resistance efflux transporter EmrE"/>
    <property type="match status" value="1"/>
</dbReference>
<dbReference type="PANTHER" id="PTHR14233">
    <property type="entry name" value="DUF914-RELATED"/>
    <property type="match status" value="1"/>
</dbReference>
<dbReference type="Proteomes" id="UP000696485">
    <property type="component" value="Unassembled WGS sequence"/>
</dbReference>
<evidence type="ECO:0000256" key="7">
    <source>
        <dbReference type="SAM" id="Phobius"/>
    </source>
</evidence>
<feature type="transmembrane region" description="Helical" evidence="7">
    <location>
        <begin position="132"/>
        <end position="149"/>
    </location>
</feature>
<evidence type="ECO:0000313" key="9">
    <source>
        <dbReference type="Proteomes" id="UP000696485"/>
    </source>
</evidence>
<keyword evidence="6 7" id="KW-0472">Membrane</keyword>
<evidence type="ECO:0000313" key="8">
    <source>
        <dbReference type="EMBL" id="KAF9337730.1"/>
    </source>
</evidence>
<feature type="transmembrane region" description="Helical" evidence="7">
    <location>
        <begin position="101"/>
        <end position="120"/>
    </location>
</feature>
<feature type="transmembrane region" description="Helical" evidence="7">
    <location>
        <begin position="312"/>
        <end position="332"/>
    </location>
</feature>
<evidence type="ECO:0000256" key="4">
    <source>
        <dbReference type="ARBA" id="ARBA00022692"/>
    </source>
</evidence>
<organism evidence="8 9">
    <name type="scientific">Podila minutissima</name>
    <dbReference type="NCBI Taxonomy" id="64525"/>
    <lineage>
        <taxon>Eukaryota</taxon>
        <taxon>Fungi</taxon>
        <taxon>Fungi incertae sedis</taxon>
        <taxon>Mucoromycota</taxon>
        <taxon>Mortierellomycotina</taxon>
        <taxon>Mortierellomycetes</taxon>
        <taxon>Mortierellales</taxon>
        <taxon>Mortierellaceae</taxon>
        <taxon>Podila</taxon>
    </lineage>
</organism>
<dbReference type="AlphaFoldDB" id="A0A9P5VQR2"/>
<dbReference type="GO" id="GO:0016020">
    <property type="term" value="C:membrane"/>
    <property type="evidence" value="ECO:0007669"/>
    <property type="project" value="UniProtKB-SubCell"/>
</dbReference>
<keyword evidence="5 7" id="KW-1133">Transmembrane helix</keyword>
<evidence type="ECO:0000256" key="2">
    <source>
        <dbReference type="ARBA" id="ARBA00007863"/>
    </source>
</evidence>
<dbReference type="GO" id="GO:0022857">
    <property type="term" value="F:transmembrane transporter activity"/>
    <property type="evidence" value="ECO:0007669"/>
    <property type="project" value="InterPro"/>
</dbReference>
<evidence type="ECO:0000256" key="1">
    <source>
        <dbReference type="ARBA" id="ARBA00004141"/>
    </source>
</evidence>
<comment type="subcellular location">
    <subcellularLocation>
        <location evidence="1">Membrane</location>
        <topology evidence="1">Multi-pass membrane protein</topology>
    </subcellularLocation>
</comment>
<evidence type="ECO:0000256" key="5">
    <source>
        <dbReference type="ARBA" id="ARBA00022989"/>
    </source>
</evidence>
<gene>
    <name evidence="8" type="ORF">BG006_003089</name>
</gene>
<dbReference type="InterPro" id="IPR009262">
    <property type="entry name" value="SLC35_F1/F2/F6"/>
</dbReference>
<comment type="similarity">
    <text evidence="2">Belongs to the SLC35F solute transporter family.</text>
</comment>
<dbReference type="Pfam" id="PF06027">
    <property type="entry name" value="SLC35F"/>
    <property type="match status" value="1"/>
</dbReference>
<dbReference type="InterPro" id="IPR052221">
    <property type="entry name" value="SLC35F_Transporter"/>
</dbReference>
<dbReference type="InterPro" id="IPR037185">
    <property type="entry name" value="EmrE-like"/>
</dbReference>
<evidence type="ECO:0000256" key="6">
    <source>
        <dbReference type="ARBA" id="ARBA00023136"/>
    </source>
</evidence>
<feature type="transmembrane region" description="Helical" evidence="7">
    <location>
        <begin position="155"/>
        <end position="179"/>
    </location>
</feature>
<feature type="transmembrane region" description="Helical" evidence="7">
    <location>
        <begin position="246"/>
        <end position="267"/>
    </location>
</feature>
<keyword evidence="3" id="KW-0813">Transport</keyword>
<feature type="transmembrane region" description="Helical" evidence="7">
    <location>
        <begin position="186"/>
        <end position="204"/>
    </location>
</feature>
<feature type="transmembrane region" description="Helical" evidence="7">
    <location>
        <begin position="216"/>
        <end position="234"/>
    </location>
</feature>